<reference evidence="3" key="1">
    <citation type="submission" date="2025-08" db="UniProtKB">
        <authorList>
            <consortium name="RefSeq"/>
        </authorList>
    </citation>
    <scope>IDENTIFICATION</scope>
    <source>
        <tissue evidence="3">Whole sample</tissue>
    </source>
</reference>
<keyword evidence="2" id="KW-1185">Reference proteome</keyword>
<dbReference type="Proteomes" id="UP000694844">
    <property type="component" value="Chromosome 6"/>
</dbReference>
<accession>A0A8B8A8S7</accession>
<gene>
    <name evidence="3" type="primary">LOC111099834</name>
</gene>
<evidence type="ECO:0000313" key="3">
    <source>
        <dbReference type="RefSeq" id="XP_022287008.1"/>
    </source>
</evidence>
<organism evidence="2 3">
    <name type="scientific">Crassostrea virginica</name>
    <name type="common">Eastern oyster</name>
    <dbReference type="NCBI Taxonomy" id="6565"/>
    <lineage>
        <taxon>Eukaryota</taxon>
        <taxon>Metazoa</taxon>
        <taxon>Spiralia</taxon>
        <taxon>Lophotrochozoa</taxon>
        <taxon>Mollusca</taxon>
        <taxon>Bivalvia</taxon>
        <taxon>Autobranchia</taxon>
        <taxon>Pteriomorphia</taxon>
        <taxon>Ostreida</taxon>
        <taxon>Ostreoidea</taxon>
        <taxon>Ostreidae</taxon>
        <taxon>Crassostrea</taxon>
    </lineage>
</organism>
<evidence type="ECO:0000256" key="1">
    <source>
        <dbReference type="SAM" id="MobiDB-lite"/>
    </source>
</evidence>
<sequence length="163" mass="19122">MPASYKLALAEYKDIVQNTESRGMTSQMNLIDVGDGPPILAASDNNQENNNDNMERFIKEMMWSETVQNMVKRRYLPKYIQEALTRMYDLYKHRWEEITEALIMEELNRLKMEKNMSDDDLKIPNADNMRNISASRELEQLQRENAAQHDALQRLSSSSHLHQ</sequence>
<dbReference type="RefSeq" id="XP_022287008.1">
    <property type="nucleotide sequence ID" value="XM_022431300.1"/>
</dbReference>
<proteinExistence type="predicted"/>
<dbReference type="GeneID" id="111099834"/>
<dbReference type="KEGG" id="cvn:111099834"/>
<evidence type="ECO:0000313" key="2">
    <source>
        <dbReference type="Proteomes" id="UP000694844"/>
    </source>
</evidence>
<protein>
    <submittedName>
        <fullName evidence="3">Uncharacterized protein LOC111099834</fullName>
    </submittedName>
</protein>
<dbReference type="AlphaFoldDB" id="A0A8B8A8S7"/>
<name>A0A8B8A8S7_CRAVI</name>
<feature type="region of interest" description="Disordered" evidence="1">
    <location>
        <begin position="143"/>
        <end position="163"/>
    </location>
</feature>